<dbReference type="PANTHER" id="PTHR43685:SF5">
    <property type="entry name" value="GLYCOSYLTRANSFERASE EPSE-RELATED"/>
    <property type="match status" value="1"/>
</dbReference>
<accession>A0ABU4PR47</accession>
<dbReference type="InterPro" id="IPR050834">
    <property type="entry name" value="Glycosyltransf_2"/>
</dbReference>
<dbReference type="Gene3D" id="3.90.550.10">
    <property type="entry name" value="Spore Coat Polysaccharide Biosynthesis Protein SpsA, Chain A"/>
    <property type="match status" value="1"/>
</dbReference>
<gene>
    <name evidence="5" type="ORF">SIL82_20365</name>
</gene>
<comment type="similarity">
    <text evidence="1">Belongs to the glycosyltransferase 2 family.</text>
</comment>
<dbReference type="EMBL" id="JAWXXV010000003">
    <property type="protein sequence ID" value="MDX5986615.1"/>
    <property type="molecule type" value="Genomic_DNA"/>
</dbReference>
<dbReference type="GO" id="GO:0016757">
    <property type="term" value="F:glycosyltransferase activity"/>
    <property type="evidence" value="ECO:0007669"/>
    <property type="project" value="UniProtKB-KW"/>
</dbReference>
<organism evidence="5 6">
    <name type="scientific">Sphingomonas echinoides</name>
    <dbReference type="NCBI Taxonomy" id="59803"/>
    <lineage>
        <taxon>Bacteria</taxon>
        <taxon>Pseudomonadati</taxon>
        <taxon>Pseudomonadota</taxon>
        <taxon>Alphaproteobacteria</taxon>
        <taxon>Sphingomonadales</taxon>
        <taxon>Sphingomonadaceae</taxon>
        <taxon>Sphingomonas</taxon>
    </lineage>
</organism>
<feature type="domain" description="Glycosyltransferase 2-like" evidence="4">
    <location>
        <begin position="11"/>
        <end position="174"/>
    </location>
</feature>
<dbReference type="Proteomes" id="UP001279660">
    <property type="component" value="Unassembled WGS sequence"/>
</dbReference>
<keyword evidence="3 5" id="KW-0808">Transferase</keyword>
<dbReference type="RefSeq" id="WP_319625211.1">
    <property type="nucleotide sequence ID" value="NZ_JAWXXV010000003.1"/>
</dbReference>
<keyword evidence="6" id="KW-1185">Reference proteome</keyword>
<dbReference type="SUPFAM" id="SSF53448">
    <property type="entry name" value="Nucleotide-diphospho-sugar transferases"/>
    <property type="match status" value="1"/>
</dbReference>
<dbReference type="InterPro" id="IPR029044">
    <property type="entry name" value="Nucleotide-diphossugar_trans"/>
</dbReference>
<evidence type="ECO:0000313" key="6">
    <source>
        <dbReference type="Proteomes" id="UP001279660"/>
    </source>
</evidence>
<dbReference type="EC" id="2.4.-.-" evidence="5"/>
<dbReference type="PANTHER" id="PTHR43685">
    <property type="entry name" value="GLYCOSYLTRANSFERASE"/>
    <property type="match status" value="1"/>
</dbReference>
<evidence type="ECO:0000256" key="1">
    <source>
        <dbReference type="ARBA" id="ARBA00006739"/>
    </source>
</evidence>
<name>A0ABU4PR47_9SPHN</name>
<protein>
    <submittedName>
        <fullName evidence="5">Glycosyltransferase</fullName>
        <ecNumber evidence="5">2.4.-.-</ecNumber>
    </submittedName>
</protein>
<comment type="caution">
    <text evidence="5">The sequence shown here is derived from an EMBL/GenBank/DDBJ whole genome shotgun (WGS) entry which is preliminary data.</text>
</comment>
<dbReference type="Pfam" id="PF00535">
    <property type="entry name" value="Glycos_transf_2"/>
    <property type="match status" value="1"/>
</dbReference>
<sequence length="279" mass="31690">MINSYPEAVGVIMATYGGDRADRLERAITSIVAQEGLEHLQVRLYIGVDGPVGDEIGAVLTRWEPHSAIIIRRFPVNRGLAPVLNDLIAGLSDEPFVFRMDADDVAHPLRLRTQLEYLLANADVDILGSAITECGADGQRRTVNYPLSHEEIVRALFWRNPIAHPTVCFRRRVLDGTGGYPVQNLSEDLAMWFLCAQRGYRFANLPQQLLDFTVGADFWKRRSVQRAWREYLVWTRGVWALHGTSWRLAGPVARLAFRLAPEWLRRRGYASSIRRPMKP</sequence>
<dbReference type="InterPro" id="IPR001173">
    <property type="entry name" value="Glyco_trans_2-like"/>
</dbReference>
<proteinExistence type="inferred from homology"/>
<reference evidence="5 6" key="1">
    <citation type="submission" date="2023-11" db="EMBL/GenBank/DDBJ databases">
        <title>MicrobeMod: A computational toolkit for identifying prokaryotic methylation and restriction-modification with nanopore sequencing.</title>
        <authorList>
            <person name="Crits-Christoph A."/>
            <person name="Kang S.C."/>
            <person name="Lee H."/>
            <person name="Ostrov N."/>
        </authorList>
    </citation>
    <scope>NUCLEOTIDE SEQUENCE [LARGE SCALE GENOMIC DNA]</scope>
    <source>
        <strain evidence="5 6">ATCC 14820</strain>
    </source>
</reference>
<evidence type="ECO:0000256" key="3">
    <source>
        <dbReference type="ARBA" id="ARBA00022679"/>
    </source>
</evidence>
<evidence type="ECO:0000259" key="4">
    <source>
        <dbReference type="Pfam" id="PF00535"/>
    </source>
</evidence>
<keyword evidence="2 5" id="KW-0328">Glycosyltransferase</keyword>
<evidence type="ECO:0000313" key="5">
    <source>
        <dbReference type="EMBL" id="MDX5986615.1"/>
    </source>
</evidence>
<evidence type="ECO:0000256" key="2">
    <source>
        <dbReference type="ARBA" id="ARBA00022676"/>
    </source>
</evidence>